<dbReference type="EMBL" id="VZUL01000003">
    <property type="protein sequence ID" value="KAB1083989.1"/>
    <property type="molecule type" value="Genomic_DNA"/>
</dbReference>
<evidence type="ECO:0000256" key="1">
    <source>
        <dbReference type="SAM" id="MobiDB-lite"/>
    </source>
</evidence>
<evidence type="ECO:0000313" key="3">
    <source>
        <dbReference type="Proteomes" id="UP000386575"/>
    </source>
</evidence>
<sequence>MRSNSFSACIFSPPYSLSGVVAAPHPASATLGDPLPARGARGSGDGAAYPFSPSRTGRRWR</sequence>
<protein>
    <submittedName>
        <fullName evidence="2">Uncharacterized protein</fullName>
    </submittedName>
</protein>
<dbReference type="AlphaFoldDB" id="A0A6A1TPW1"/>
<feature type="region of interest" description="Disordered" evidence="1">
    <location>
        <begin position="32"/>
        <end position="61"/>
    </location>
</feature>
<evidence type="ECO:0000313" key="2">
    <source>
        <dbReference type="EMBL" id="KAB1083989.1"/>
    </source>
</evidence>
<comment type="caution">
    <text evidence="2">The sequence shown here is derived from an EMBL/GenBank/DDBJ whole genome shotgun (WGS) entry which is preliminary data.</text>
</comment>
<dbReference type="Proteomes" id="UP000386575">
    <property type="component" value="Unassembled WGS sequence"/>
</dbReference>
<gene>
    <name evidence="2" type="ORF">F4V91_31910</name>
</gene>
<proteinExistence type="predicted"/>
<name>A0A6A1TPW1_NEOGA</name>
<reference evidence="2 3" key="1">
    <citation type="submission" date="2019-09" db="EMBL/GenBank/DDBJ databases">
        <title>Genome sequencing of Ng87 strain.</title>
        <authorList>
            <person name="Karasev E.S."/>
            <person name="Andronov E."/>
        </authorList>
    </citation>
    <scope>NUCLEOTIDE SEQUENCE [LARGE SCALE GENOMIC DNA]</scope>
    <source>
        <strain evidence="2 3">Ng87</strain>
    </source>
</reference>
<organism evidence="2 3">
    <name type="scientific">Neorhizobium galegae</name>
    <name type="common">Rhizobium galegae</name>
    <dbReference type="NCBI Taxonomy" id="399"/>
    <lineage>
        <taxon>Bacteria</taxon>
        <taxon>Pseudomonadati</taxon>
        <taxon>Pseudomonadota</taxon>
        <taxon>Alphaproteobacteria</taxon>
        <taxon>Hyphomicrobiales</taxon>
        <taxon>Rhizobiaceae</taxon>
        <taxon>Rhizobium/Agrobacterium group</taxon>
        <taxon>Neorhizobium</taxon>
    </lineage>
</organism>
<accession>A0A6A1TPW1</accession>